<comment type="similarity">
    <text evidence="2">Belongs to the LAZY family.</text>
</comment>
<sequence>MKLFSWMQNKLNGNKQVINRKPNAASFTYHVKQDSREEFSDWPHGLLAIGTFGNNELRSENLEIQEVQEVQHVKEEEEQEDTSSSEDLQDFTPEEIGKLQKELTKLLSRKPTSDKEKEVAKTLPLDRFLNCPSSLEVDRRIRNTVTSDMDDNEEDIERTISTLFLRYKFACKFKMTRIYIIRFMSGFKKIKKYIYIYIYIYRYVENPKPCINNNSYNVILVFDGGFPHFFMLASE</sequence>
<proteinExistence type="inferred from homology"/>
<name>A0A6A6LHJ8_HEVBR</name>
<evidence type="ECO:0000256" key="1">
    <source>
        <dbReference type="ARBA" id="ARBA00022604"/>
    </source>
</evidence>
<dbReference type="GO" id="GO:0009630">
    <property type="term" value="P:gravitropism"/>
    <property type="evidence" value="ECO:0007669"/>
    <property type="project" value="InterPro"/>
</dbReference>
<feature type="region of interest" description="Disordered" evidence="3">
    <location>
        <begin position="71"/>
        <end position="91"/>
    </location>
</feature>
<dbReference type="Proteomes" id="UP000467840">
    <property type="component" value="Chromosome 4"/>
</dbReference>
<organism evidence="4 5">
    <name type="scientific">Hevea brasiliensis</name>
    <name type="common">Para rubber tree</name>
    <name type="synonym">Siphonia brasiliensis</name>
    <dbReference type="NCBI Taxonomy" id="3981"/>
    <lineage>
        <taxon>Eukaryota</taxon>
        <taxon>Viridiplantae</taxon>
        <taxon>Streptophyta</taxon>
        <taxon>Embryophyta</taxon>
        <taxon>Tracheophyta</taxon>
        <taxon>Spermatophyta</taxon>
        <taxon>Magnoliopsida</taxon>
        <taxon>eudicotyledons</taxon>
        <taxon>Gunneridae</taxon>
        <taxon>Pentapetalae</taxon>
        <taxon>rosids</taxon>
        <taxon>fabids</taxon>
        <taxon>Malpighiales</taxon>
        <taxon>Euphorbiaceae</taxon>
        <taxon>Crotonoideae</taxon>
        <taxon>Micrandreae</taxon>
        <taxon>Hevea</taxon>
    </lineage>
</organism>
<evidence type="ECO:0000313" key="5">
    <source>
        <dbReference type="Proteomes" id="UP000467840"/>
    </source>
</evidence>
<protein>
    <submittedName>
        <fullName evidence="4">Uncharacterized protein</fullName>
    </submittedName>
</protein>
<dbReference type="GO" id="GO:0040008">
    <property type="term" value="P:regulation of growth"/>
    <property type="evidence" value="ECO:0007669"/>
    <property type="project" value="InterPro"/>
</dbReference>
<keyword evidence="5" id="KW-1185">Reference proteome</keyword>
<comment type="caution">
    <text evidence="4">The sequence shown here is derived from an EMBL/GenBank/DDBJ whole genome shotgun (WGS) entry which is preliminary data.</text>
</comment>
<evidence type="ECO:0000256" key="2">
    <source>
        <dbReference type="ARBA" id="ARBA00024198"/>
    </source>
</evidence>
<dbReference type="InterPro" id="IPR044683">
    <property type="entry name" value="LAZY"/>
</dbReference>
<evidence type="ECO:0000313" key="4">
    <source>
        <dbReference type="EMBL" id="KAF2300940.1"/>
    </source>
</evidence>
<feature type="compositionally biased region" description="Acidic residues" evidence="3">
    <location>
        <begin position="76"/>
        <end position="91"/>
    </location>
</feature>
<accession>A0A6A6LHJ8</accession>
<gene>
    <name evidence="4" type="ORF">GH714_018454</name>
</gene>
<evidence type="ECO:0000256" key="3">
    <source>
        <dbReference type="SAM" id="MobiDB-lite"/>
    </source>
</evidence>
<dbReference type="PANTHER" id="PTHR34045">
    <property type="entry name" value="OS03G0406300 PROTEIN"/>
    <property type="match status" value="1"/>
</dbReference>
<reference evidence="4 5" key="1">
    <citation type="journal article" date="2020" name="Mol. Plant">
        <title>The Chromosome-Based Rubber Tree Genome Provides New Insights into Spurge Genome Evolution and Rubber Biosynthesis.</title>
        <authorList>
            <person name="Liu J."/>
            <person name="Shi C."/>
            <person name="Shi C.C."/>
            <person name="Li W."/>
            <person name="Zhang Q.J."/>
            <person name="Zhang Y."/>
            <person name="Li K."/>
            <person name="Lu H.F."/>
            <person name="Shi C."/>
            <person name="Zhu S.T."/>
            <person name="Xiao Z.Y."/>
            <person name="Nan H."/>
            <person name="Yue Y."/>
            <person name="Zhu X.G."/>
            <person name="Wu Y."/>
            <person name="Hong X.N."/>
            <person name="Fan G.Y."/>
            <person name="Tong Y."/>
            <person name="Zhang D."/>
            <person name="Mao C.L."/>
            <person name="Liu Y.L."/>
            <person name="Hao S.J."/>
            <person name="Liu W.Q."/>
            <person name="Lv M.Q."/>
            <person name="Zhang H.B."/>
            <person name="Liu Y."/>
            <person name="Hu-Tang G.R."/>
            <person name="Wang J.P."/>
            <person name="Wang J.H."/>
            <person name="Sun Y.H."/>
            <person name="Ni S.B."/>
            <person name="Chen W.B."/>
            <person name="Zhang X.C."/>
            <person name="Jiao Y.N."/>
            <person name="Eichler E.E."/>
            <person name="Li G.H."/>
            <person name="Liu X."/>
            <person name="Gao L.Z."/>
        </authorList>
    </citation>
    <scope>NUCLEOTIDE SEQUENCE [LARGE SCALE GENOMIC DNA]</scope>
    <source>
        <strain evidence="5">cv. GT1</strain>
        <tissue evidence="4">Leaf</tissue>
    </source>
</reference>
<dbReference type="PANTHER" id="PTHR34045:SF3">
    <property type="entry name" value="PROTEIN LAZY 4"/>
    <property type="match status" value="1"/>
</dbReference>
<dbReference type="EMBL" id="JAAGAX010000010">
    <property type="protein sequence ID" value="KAF2300940.1"/>
    <property type="molecule type" value="Genomic_DNA"/>
</dbReference>
<dbReference type="AlphaFoldDB" id="A0A6A6LHJ8"/>
<keyword evidence="1" id="KW-0341">Growth regulation</keyword>